<dbReference type="RefSeq" id="XP_019020158.1">
    <property type="nucleotide sequence ID" value="XM_019165064.1"/>
</dbReference>
<keyword evidence="2" id="KW-1185">Reference proteome</keyword>
<gene>
    <name evidence="1" type="ORF">PICMEDRAFT_90935</name>
</gene>
<evidence type="ECO:0000313" key="2">
    <source>
        <dbReference type="Proteomes" id="UP000094455"/>
    </source>
</evidence>
<name>A0A1E3NSD4_9ASCO</name>
<dbReference type="EMBL" id="KV454001">
    <property type="protein sequence ID" value="ODQ49045.1"/>
    <property type="molecule type" value="Genomic_DNA"/>
</dbReference>
<dbReference type="Proteomes" id="UP000094455">
    <property type="component" value="Unassembled WGS sequence"/>
</dbReference>
<evidence type="ECO:0000313" key="1">
    <source>
        <dbReference type="EMBL" id="ODQ49045.1"/>
    </source>
</evidence>
<reference evidence="1 2" key="1">
    <citation type="journal article" date="2016" name="Proc. Natl. Acad. Sci. U.S.A.">
        <title>Comparative genomics of biotechnologically important yeasts.</title>
        <authorList>
            <person name="Riley R."/>
            <person name="Haridas S."/>
            <person name="Wolfe K.H."/>
            <person name="Lopes M.R."/>
            <person name="Hittinger C.T."/>
            <person name="Goeker M."/>
            <person name="Salamov A.A."/>
            <person name="Wisecaver J.H."/>
            <person name="Long T.M."/>
            <person name="Calvey C.H."/>
            <person name="Aerts A.L."/>
            <person name="Barry K.W."/>
            <person name="Choi C."/>
            <person name="Clum A."/>
            <person name="Coughlan A.Y."/>
            <person name="Deshpande S."/>
            <person name="Douglass A.P."/>
            <person name="Hanson S.J."/>
            <person name="Klenk H.-P."/>
            <person name="LaButti K.M."/>
            <person name="Lapidus A."/>
            <person name="Lindquist E.A."/>
            <person name="Lipzen A.M."/>
            <person name="Meier-Kolthoff J.P."/>
            <person name="Ohm R.A."/>
            <person name="Otillar R.P."/>
            <person name="Pangilinan J.L."/>
            <person name="Peng Y."/>
            <person name="Rokas A."/>
            <person name="Rosa C.A."/>
            <person name="Scheuner C."/>
            <person name="Sibirny A.A."/>
            <person name="Slot J.C."/>
            <person name="Stielow J.B."/>
            <person name="Sun H."/>
            <person name="Kurtzman C.P."/>
            <person name="Blackwell M."/>
            <person name="Grigoriev I.V."/>
            <person name="Jeffries T.W."/>
        </authorList>
    </citation>
    <scope>NUCLEOTIDE SEQUENCE [LARGE SCALE GENOMIC DNA]</scope>
    <source>
        <strain evidence="1 2">NRRL Y-2026</strain>
    </source>
</reference>
<dbReference type="AlphaFoldDB" id="A0A1E3NSD4"/>
<accession>A0A1E3NSD4</accession>
<protein>
    <submittedName>
        <fullName evidence="1">Uncharacterized protein</fullName>
    </submittedName>
</protein>
<sequence>MLRRSQWVHGDVGWSLRRRRCHGLCCCCLLSQRLQSPSHRQMEEQIVDGDAFFLDGERSGARTGGKGALRNKTRGITQRGGSVAARIGLCLVFNKIYRYYDDI</sequence>
<organism evidence="1 2">
    <name type="scientific">Pichia membranifaciens NRRL Y-2026</name>
    <dbReference type="NCBI Taxonomy" id="763406"/>
    <lineage>
        <taxon>Eukaryota</taxon>
        <taxon>Fungi</taxon>
        <taxon>Dikarya</taxon>
        <taxon>Ascomycota</taxon>
        <taxon>Saccharomycotina</taxon>
        <taxon>Pichiomycetes</taxon>
        <taxon>Pichiales</taxon>
        <taxon>Pichiaceae</taxon>
        <taxon>Pichia</taxon>
    </lineage>
</organism>
<proteinExistence type="predicted"/>
<dbReference type="GeneID" id="30181751"/>